<evidence type="ECO:0000313" key="2">
    <source>
        <dbReference type="EMBL" id="QQR92930.1"/>
    </source>
</evidence>
<evidence type="ECO:0000256" key="1">
    <source>
        <dbReference type="SAM" id="MobiDB-lite"/>
    </source>
</evidence>
<feature type="region of interest" description="Disordered" evidence="1">
    <location>
        <begin position="42"/>
        <end position="71"/>
    </location>
</feature>
<sequence>MKPIRHLRFAARKLLGKRSLADLVPAPIRRARAIELSAELHSTTPKQMAAARRKRAEENRNRRESFFDAMQKTKNEIAKIEKELKPLQRRGRAMVQGRISEPKLAPIVKLVRALHERKVAATTRLKTIEKEYARWRIDRLAPKRGRARTTK</sequence>
<name>A0A7T9I201_9ARCH</name>
<dbReference type="EMBL" id="CP064981">
    <property type="protein sequence ID" value="QQR92930.1"/>
    <property type="molecule type" value="Genomic_DNA"/>
</dbReference>
<dbReference type="AlphaFoldDB" id="A0A7T9I201"/>
<gene>
    <name evidence="2" type="ORF">IPJ89_01640</name>
</gene>
<organism evidence="2">
    <name type="scientific">Candidatus Iainarchaeum sp</name>
    <dbReference type="NCBI Taxonomy" id="3101447"/>
    <lineage>
        <taxon>Archaea</taxon>
        <taxon>Candidatus Iainarchaeota</taxon>
        <taxon>Candidatus Iainarchaeia</taxon>
        <taxon>Candidatus Iainarchaeales</taxon>
        <taxon>Candidatus Iainarchaeaceae</taxon>
        <taxon>Candidatus Iainarchaeum</taxon>
    </lineage>
</organism>
<proteinExistence type="predicted"/>
<protein>
    <submittedName>
        <fullName evidence="2">Uncharacterized protein</fullName>
    </submittedName>
</protein>
<dbReference type="Proteomes" id="UP000596004">
    <property type="component" value="Chromosome"/>
</dbReference>
<feature type="compositionally biased region" description="Basic and acidic residues" evidence="1">
    <location>
        <begin position="55"/>
        <end position="71"/>
    </location>
</feature>
<reference evidence="2" key="1">
    <citation type="submission" date="2020-11" db="EMBL/GenBank/DDBJ databases">
        <title>Connecting structure to function with the recovery of over 1000 high-quality activated sludge metagenome-assembled genomes encoding full-length rRNA genes using long-read sequencing.</title>
        <authorList>
            <person name="Singleton C.M."/>
            <person name="Petriglieri F."/>
            <person name="Kristensen J.M."/>
            <person name="Kirkegaard R.H."/>
            <person name="Michaelsen T.Y."/>
            <person name="Andersen M.H."/>
            <person name="Karst S.M."/>
            <person name="Dueholm M.S."/>
            <person name="Nielsen P.H."/>
            <person name="Albertsen M."/>
        </authorList>
    </citation>
    <scope>NUCLEOTIDE SEQUENCE</scope>
    <source>
        <strain evidence="2">Fred_18-Q3-R57-64_BAT3C.431</strain>
    </source>
</reference>
<accession>A0A7T9I201</accession>